<dbReference type="InterPro" id="IPR046657">
    <property type="entry name" value="DUF6766"/>
</dbReference>
<keyword evidence="1" id="KW-0472">Membrane</keyword>
<feature type="transmembrane region" description="Helical" evidence="1">
    <location>
        <begin position="7"/>
        <end position="26"/>
    </location>
</feature>
<protein>
    <submittedName>
        <fullName evidence="2">Uncharacterized protein</fullName>
    </submittedName>
</protein>
<proteinExistence type="predicted"/>
<keyword evidence="1" id="KW-1133">Transmembrane helix</keyword>
<evidence type="ECO:0000256" key="1">
    <source>
        <dbReference type="SAM" id="Phobius"/>
    </source>
</evidence>
<reference evidence="2" key="1">
    <citation type="submission" date="2020-02" db="EMBL/GenBank/DDBJ databases">
        <authorList>
            <person name="Meier V. D."/>
        </authorList>
    </citation>
    <scope>NUCLEOTIDE SEQUENCE</scope>
    <source>
        <strain evidence="2">AVDCRST_MAG43</strain>
    </source>
</reference>
<gene>
    <name evidence="2" type="ORF">AVDCRST_MAG43-281</name>
</gene>
<accession>A0A6J4U7I3</accession>
<evidence type="ECO:0000313" key="2">
    <source>
        <dbReference type="EMBL" id="CAA9542642.1"/>
    </source>
</evidence>
<dbReference type="AlphaFoldDB" id="A0A6J4U7I3"/>
<dbReference type="EMBL" id="CADCWI010000015">
    <property type="protein sequence ID" value="CAA9542642.1"/>
    <property type="molecule type" value="Genomic_DNA"/>
</dbReference>
<name>A0A6J4U7I3_9BACT</name>
<keyword evidence="1" id="KW-0812">Transmembrane</keyword>
<organism evidence="2">
    <name type="scientific">uncultured Thermomicrobiales bacterium</name>
    <dbReference type="NCBI Taxonomy" id="1645740"/>
    <lineage>
        <taxon>Bacteria</taxon>
        <taxon>Pseudomonadati</taxon>
        <taxon>Thermomicrobiota</taxon>
        <taxon>Thermomicrobia</taxon>
        <taxon>Thermomicrobiales</taxon>
        <taxon>environmental samples</taxon>
    </lineage>
</organism>
<dbReference type="Pfam" id="PF20554">
    <property type="entry name" value="DUF6766"/>
    <property type="match status" value="1"/>
</dbReference>
<sequence length="109" mass="12760">MGRYRAATLMAVLALVFVVIHLYSGWEAEIDEAATHQETAVFSDYLVQWVRDTAENLQSEFWQLAVQFALLAGFFEFMRVRAYEEDEEDVKQRLIRIEALLNEQASRQR</sequence>